<dbReference type="PRINTS" id="PR00706">
    <property type="entry name" value="PYROGLUPTASE"/>
</dbReference>
<dbReference type="SUPFAM" id="SSF53182">
    <property type="entry name" value="Pyrrolidone carboxyl peptidase (pyroglutamate aminopeptidase)"/>
    <property type="match status" value="1"/>
</dbReference>
<name>A0A7R8ZNA7_9CRUS</name>
<keyword evidence="3" id="KW-0645">Protease</keyword>
<proteinExistence type="inferred from homology"/>
<dbReference type="OrthoDB" id="407146at2759"/>
<evidence type="ECO:0000256" key="3">
    <source>
        <dbReference type="ARBA" id="ARBA00022670"/>
    </source>
</evidence>
<organism evidence="6">
    <name type="scientific">Cyprideis torosa</name>
    <dbReference type="NCBI Taxonomy" id="163714"/>
    <lineage>
        <taxon>Eukaryota</taxon>
        <taxon>Metazoa</taxon>
        <taxon>Ecdysozoa</taxon>
        <taxon>Arthropoda</taxon>
        <taxon>Crustacea</taxon>
        <taxon>Oligostraca</taxon>
        <taxon>Ostracoda</taxon>
        <taxon>Podocopa</taxon>
        <taxon>Podocopida</taxon>
        <taxon>Cytherocopina</taxon>
        <taxon>Cytheroidea</taxon>
        <taxon>Cytherideidae</taxon>
        <taxon>Cyprideis</taxon>
    </lineage>
</organism>
<evidence type="ECO:0000256" key="5">
    <source>
        <dbReference type="ARBA" id="ARBA00022807"/>
    </source>
</evidence>
<evidence type="ECO:0000256" key="2">
    <source>
        <dbReference type="ARBA" id="ARBA00022490"/>
    </source>
</evidence>
<dbReference type="GO" id="GO:0006508">
    <property type="term" value="P:proteolysis"/>
    <property type="evidence" value="ECO:0007669"/>
    <property type="project" value="UniProtKB-KW"/>
</dbReference>
<evidence type="ECO:0000256" key="1">
    <source>
        <dbReference type="ARBA" id="ARBA00006641"/>
    </source>
</evidence>
<dbReference type="GO" id="GO:0005829">
    <property type="term" value="C:cytosol"/>
    <property type="evidence" value="ECO:0007669"/>
    <property type="project" value="InterPro"/>
</dbReference>
<evidence type="ECO:0000256" key="4">
    <source>
        <dbReference type="ARBA" id="ARBA00022801"/>
    </source>
</evidence>
<dbReference type="PANTHER" id="PTHR23402">
    <property type="entry name" value="PROTEASE FAMILY C15 PYROGLUTAMYL-PEPTIDASE I-RELATED"/>
    <property type="match status" value="1"/>
</dbReference>
<accession>A0A7R8ZNA7</accession>
<dbReference type="InterPro" id="IPR036440">
    <property type="entry name" value="Peptidase_C15-like_sf"/>
</dbReference>
<dbReference type="Gene3D" id="3.40.630.20">
    <property type="entry name" value="Peptidase C15, pyroglutamyl peptidase I-like"/>
    <property type="match status" value="1"/>
</dbReference>
<keyword evidence="5" id="KW-0788">Thiol protease</keyword>
<keyword evidence="2" id="KW-0963">Cytoplasm</keyword>
<reference evidence="6" key="1">
    <citation type="submission" date="2020-11" db="EMBL/GenBank/DDBJ databases">
        <authorList>
            <person name="Tran Van P."/>
        </authorList>
    </citation>
    <scope>NUCLEOTIDE SEQUENCE</scope>
</reference>
<dbReference type="AlphaFoldDB" id="A0A7R8ZNA7"/>
<dbReference type="GO" id="GO:0016920">
    <property type="term" value="F:pyroglutamyl-peptidase activity"/>
    <property type="evidence" value="ECO:0007669"/>
    <property type="project" value="InterPro"/>
</dbReference>
<dbReference type="InterPro" id="IPR016125">
    <property type="entry name" value="Peptidase_C15-like"/>
</dbReference>
<comment type="similarity">
    <text evidence="1">Belongs to the peptidase C15 family.</text>
</comment>
<keyword evidence="4" id="KW-0378">Hydrolase</keyword>
<dbReference type="PANTHER" id="PTHR23402:SF1">
    <property type="entry name" value="PYROGLUTAMYL-PEPTIDASE I"/>
    <property type="match status" value="1"/>
</dbReference>
<dbReference type="InterPro" id="IPR000816">
    <property type="entry name" value="Peptidase_C15"/>
</dbReference>
<evidence type="ECO:0000313" key="6">
    <source>
        <dbReference type="EMBL" id="CAD7225580.1"/>
    </source>
</evidence>
<dbReference type="EMBL" id="OB660607">
    <property type="protein sequence ID" value="CAD7225580.1"/>
    <property type="molecule type" value="Genomic_DNA"/>
</dbReference>
<protein>
    <submittedName>
        <fullName evidence="6">Uncharacterized protein</fullName>
    </submittedName>
</protein>
<dbReference type="PIRSF" id="PIRSF015592">
    <property type="entry name" value="Prld-crbxl_pptds"/>
    <property type="match status" value="1"/>
</dbReference>
<gene>
    <name evidence="6" type="ORF">CTOB1V02_LOCUS3518</name>
</gene>
<dbReference type="Pfam" id="PF01470">
    <property type="entry name" value="Peptidase_C15"/>
    <property type="match status" value="1"/>
</dbReference>
<sequence length="237" mass="26206">MGSLASPTEDAPRGGAGDANICPVVYVTGYGPFRNHVLNASWEAVSLLPNMNLERKLGIKLIVEQIPVQYDFVDREIPQRWKKLNPILVVHVGVSRAANELTLECAASNSSYCAPDITEKLPEAGMCCENSEADTVQTGLDLMEVSKVCMEQGFVAGVSRDAGRYLCEYVYRKSLERDRKRCVFIHVPDFNVLSSKETARRLSVCIELILKQLRKEDKGYEAVTCNAESGGGDTRIE</sequence>